<gene>
    <name evidence="1" type="ORF">LCGC14_2787050</name>
</gene>
<name>A0A0F8ZDP2_9ZZZZ</name>
<reference evidence="1" key="1">
    <citation type="journal article" date="2015" name="Nature">
        <title>Complex archaea that bridge the gap between prokaryotes and eukaryotes.</title>
        <authorList>
            <person name="Spang A."/>
            <person name="Saw J.H."/>
            <person name="Jorgensen S.L."/>
            <person name="Zaremba-Niedzwiedzka K."/>
            <person name="Martijn J."/>
            <person name="Lind A.E."/>
            <person name="van Eijk R."/>
            <person name="Schleper C."/>
            <person name="Guy L."/>
            <person name="Ettema T.J."/>
        </authorList>
    </citation>
    <scope>NUCLEOTIDE SEQUENCE</scope>
</reference>
<dbReference type="AlphaFoldDB" id="A0A0F8ZDP2"/>
<comment type="caution">
    <text evidence="1">The sequence shown here is derived from an EMBL/GenBank/DDBJ whole genome shotgun (WGS) entry which is preliminary data.</text>
</comment>
<dbReference type="EMBL" id="LAZR01051940">
    <property type="protein sequence ID" value="KKK84070.1"/>
    <property type="molecule type" value="Genomic_DNA"/>
</dbReference>
<feature type="non-terminal residue" evidence="1">
    <location>
        <position position="1"/>
    </location>
</feature>
<organism evidence="1">
    <name type="scientific">marine sediment metagenome</name>
    <dbReference type="NCBI Taxonomy" id="412755"/>
    <lineage>
        <taxon>unclassified sequences</taxon>
        <taxon>metagenomes</taxon>
        <taxon>ecological metagenomes</taxon>
    </lineage>
</organism>
<proteinExistence type="predicted"/>
<evidence type="ECO:0000313" key="1">
    <source>
        <dbReference type="EMBL" id="KKK84070.1"/>
    </source>
</evidence>
<accession>A0A0F8ZDP2</accession>
<sequence length="215" mass="24750">ILVMRPELFDELTKIWPVRYYQEALNEIASFQANGGRVFLDGRETTEFRDEMRQGMFLPIRGQRFTVVLDNTIAETQPTVGVFESEIYVVPMNVLGGIPVTYLETFNYNAGNVREVVGFGGLNNSRYTTSDGGRFLWWSSYTNTCVDWRWLLEYRLILRTPQIAGRIQNIRYQPLVKSRSWDPDDTSFFFDGGVNSYAGSSYYNDWSSDAYVIGA</sequence>
<protein>
    <submittedName>
        <fullName evidence="1">Uncharacterized protein</fullName>
    </submittedName>
</protein>